<proteinExistence type="predicted"/>
<protein>
    <submittedName>
        <fullName evidence="2">Uncharacterized protein</fullName>
    </submittedName>
</protein>
<dbReference type="EMBL" id="JADQDM010000005">
    <property type="protein sequence ID" value="MBF9221760.1"/>
    <property type="molecule type" value="Genomic_DNA"/>
</dbReference>
<accession>A0ABS0I498</accession>
<feature type="region of interest" description="Disordered" evidence="1">
    <location>
        <begin position="333"/>
        <end position="371"/>
    </location>
</feature>
<feature type="compositionally biased region" description="Low complexity" evidence="1">
    <location>
        <begin position="334"/>
        <end position="346"/>
    </location>
</feature>
<gene>
    <name evidence="2" type="ORF">I2H31_11670</name>
</gene>
<dbReference type="RefSeq" id="WP_196293219.1">
    <property type="nucleotide sequence ID" value="NZ_JADQDM010000005.1"/>
</dbReference>
<evidence type="ECO:0000313" key="3">
    <source>
        <dbReference type="Proteomes" id="UP000618931"/>
    </source>
</evidence>
<sequence length="371" mass="40230">MDQNLLLALDEAVARIPVINPERQYWFIRTNGGAFYDDFWKTRSVGIGYNLVTLAAVNKAFADKSDSYSQLQAAVYAKYKDENIGKATGLIWRFLVDMAPGDIVVMPSAGSNKLAFGEVTTGAPFEVETSTTDEDVVYRKRRSVNWLAEKGWGELDSNLYGAFAATQALTSITRFGDYLDREIYAIYTKGEETHVRLDIQTKGGIDGEDYFAMGNYLLELCQEFREEAGMRAAGNRIEIRTNVQSPGMVEFISHNQVLSAFLGSLAIVALAGGHAVAAKLGGITIGSNGLLRAVMDFAMANTKRKAINTILEKKLDAMDANVAADLVLRLSGVAPSSPSNPSTASSPPTPPLPPNSSTLPTLPPSQQDLDI</sequence>
<organism evidence="2 3">
    <name type="scientific">Hymenobacter ruricola</name>
    <dbReference type="NCBI Taxonomy" id="2791023"/>
    <lineage>
        <taxon>Bacteria</taxon>
        <taxon>Pseudomonadati</taxon>
        <taxon>Bacteroidota</taxon>
        <taxon>Cytophagia</taxon>
        <taxon>Cytophagales</taxon>
        <taxon>Hymenobacteraceae</taxon>
        <taxon>Hymenobacter</taxon>
    </lineage>
</organism>
<evidence type="ECO:0000313" key="2">
    <source>
        <dbReference type="EMBL" id="MBF9221760.1"/>
    </source>
</evidence>
<comment type="caution">
    <text evidence="2">The sequence shown here is derived from an EMBL/GenBank/DDBJ whole genome shotgun (WGS) entry which is preliminary data.</text>
</comment>
<name>A0ABS0I498_9BACT</name>
<dbReference type="Proteomes" id="UP000618931">
    <property type="component" value="Unassembled WGS sequence"/>
</dbReference>
<evidence type="ECO:0000256" key="1">
    <source>
        <dbReference type="SAM" id="MobiDB-lite"/>
    </source>
</evidence>
<reference evidence="2 3" key="1">
    <citation type="submission" date="2020-11" db="EMBL/GenBank/DDBJ databases">
        <authorList>
            <person name="Kim M.K."/>
        </authorList>
    </citation>
    <scope>NUCLEOTIDE SEQUENCE [LARGE SCALE GENOMIC DNA]</scope>
    <source>
        <strain evidence="2 3">BT662</strain>
    </source>
</reference>
<keyword evidence="3" id="KW-1185">Reference proteome</keyword>